<evidence type="ECO:0000256" key="1">
    <source>
        <dbReference type="ARBA" id="ARBA00010646"/>
    </source>
</evidence>
<comment type="similarity">
    <text evidence="1">Belongs to the glycosyl hydrolase 25 family.</text>
</comment>
<organism evidence="4 5">
    <name type="scientific">Lachnoclostridium phocaeense</name>
    <dbReference type="NCBI Taxonomy" id="1871021"/>
    <lineage>
        <taxon>Bacteria</taxon>
        <taxon>Bacillati</taxon>
        <taxon>Bacillota</taxon>
        <taxon>Clostridia</taxon>
        <taxon>Lachnospirales</taxon>
        <taxon>Lachnospiraceae</taxon>
    </lineage>
</organism>
<evidence type="ECO:0008006" key="6">
    <source>
        <dbReference type="Google" id="ProtNLM"/>
    </source>
</evidence>
<dbReference type="GO" id="GO:0009253">
    <property type="term" value="P:peptidoglycan catabolic process"/>
    <property type="evidence" value="ECO:0007669"/>
    <property type="project" value="InterPro"/>
</dbReference>
<keyword evidence="3" id="KW-0326">Glycosidase</keyword>
<accession>A0A921I226</accession>
<dbReference type="Gene3D" id="3.20.20.80">
    <property type="entry name" value="Glycosidases"/>
    <property type="match status" value="1"/>
</dbReference>
<dbReference type="AlphaFoldDB" id="A0A921I226"/>
<gene>
    <name evidence="4" type="ORF">K8V82_10075</name>
</gene>
<sequence>MSMKGIDISNHQAGIDLARVPFDFVICKATEGTGFVDRYCDGFIQTALGLGRKTGVYHYATGKSSGREEAAYFYRQIKGYVGTSLLALDWEGRAVERGPAYALEFLDSLRELTGVKALIYMSKSVCRTYDWSAVTGGDYGLWCAQYADSDPTGYQESPWTDEKGMGAFPAMAVYQYSSTGRLDGYSGNLDLNIAYMDEAAWDRYASPGKAGGEPSVPPAVKPGNAGKLKVDGSFGPATVRRTQEYFGTVADGIVSFQPMSNKKYLHSAYEGCWQFLKTGYGPGSEMVRDMQRAFGAAVDGWAGRDTVLHMQAFLGVARDGSMGPKTVSAWQSWLNSH</sequence>
<dbReference type="SMART" id="SM00641">
    <property type="entry name" value="Glyco_25"/>
    <property type="match status" value="1"/>
</dbReference>
<dbReference type="GO" id="GO:0003796">
    <property type="term" value="F:lysozyme activity"/>
    <property type="evidence" value="ECO:0007669"/>
    <property type="project" value="InterPro"/>
</dbReference>
<dbReference type="InterPro" id="IPR017853">
    <property type="entry name" value="GH"/>
</dbReference>
<reference evidence="4" key="2">
    <citation type="submission" date="2021-09" db="EMBL/GenBank/DDBJ databases">
        <authorList>
            <person name="Gilroy R."/>
        </authorList>
    </citation>
    <scope>NUCLEOTIDE SEQUENCE</scope>
    <source>
        <strain evidence="4">ChiSjej5B23-16112</strain>
    </source>
</reference>
<evidence type="ECO:0000256" key="3">
    <source>
        <dbReference type="ARBA" id="ARBA00023295"/>
    </source>
</evidence>
<proteinExistence type="inferred from homology"/>
<comment type="caution">
    <text evidence="4">The sequence shown here is derived from an EMBL/GenBank/DDBJ whole genome shotgun (WGS) entry which is preliminary data.</text>
</comment>
<evidence type="ECO:0000313" key="5">
    <source>
        <dbReference type="Proteomes" id="UP000769156"/>
    </source>
</evidence>
<dbReference type="PANTHER" id="PTHR34135:SF2">
    <property type="entry name" value="LYSOZYME"/>
    <property type="match status" value="1"/>
</dbReference>
<dbReference type="InterPro" id="IPR018077">
    <property type="entry name" value="Glyco_hydro_fam25_subgr"/>
</dbReference>
<dbReference type="InterPro" id="IPR002053">
    <property type="entry name" value="Glyco_hydro_25"/>
</dbReference>
<evidence type="ECO:0000256" key="2">
    <source>
        <dbReference type="ARBA" id="ARBA00022801"/>
    </source>
</evidence>
<protein>
    <recommendedName>
        <fullName evidence="6">Lysozyme</fullName>
    </recommendedName>
</protein>
<dbReference type="SUPFAM" id="SSF51445">
    <property type="entry name" value="(Trans)glycosidases"/>
    <property type="match status" value="1"/>
</dbReference>
<dbReference type="Proteomes" id="UP000769156">
    <property type="component" value="Unassembled WGS sequence"/>
</dbReference>
<dbReference type="PANTHER" id="PTHR34135">
    <property type="entry name" value="LYSOZYME"/>
    <property type="match status" value="1"/>
</dbReference>
<dbReference type="GO" id="GO:0016998">
    <property type="term" value="P:cell wall macromolecule catabolic process"/>
    <property type="evidence" value="ECO:0007669"/>
    <property type="project" value="InterPro"/>
</dbReference>
<reference evidence="4" key="1">
    <citation type="journal article" date="2021" name="PeerJ">
        <title>Extensive microbial diversity within the chicken gut microbiome revealed by metagenomics and culture.</title>
        <authorList>
            <person name="Gilroy R."/>
            <person name="Ravi A."/>
            <person name="Getino M."/>
            <person name="Pursley I."/>
            <person name="Horton D.L."/>
            <person name="Alikhan N.F."/>
            <person name="Baker D."/>
            <person name="Gharbi K."/>
            <person name="Hall N."/>
            <person name="Watson M."/>
            <person name="Adriaenssens E.M."/>
            <person name="Foster-Nyarko E."/>
            <person name="Jarju S."/>
            <person name="Secka A."/>
            <person name="Antonio M."/>
            <person name="Oren A."/>
            <person name="Chaudhuri R.R."/>
            <person name="La Ragione R."/>
            <person name="Hildebrand F."/>
            <person name="Pallen M.J."/>
        </authorList>
    </citation>
    <scope>NUCLEOTIDE SEQUENCE</scope>
    <source>
        <strain evidence="4">ChiSjej5B23-16112</strain>
    </source>
</reference>
<evidence type="ECO:0000313" key="4">
    <source>
        <dbReference type="EMBL" id="HJF95116.1"/>
    </source>
</evidence>
<dbReference type="EMBL" id="DYVY01000167">
    <property type="protein sequence ID" value="HJF95116.1"/>
    <property type="molecule type" value="Genomic_DNA"/>
</dbReference>
<dbReference type="GO" id="GO:0016052">
    <property type="term" value="P:carbohydrate catabolic process"/>
    <property type="evidence" value="ECO:0007669"/>
    <property type="project" value="TreeGrafter"/>
</dbReference>
<dbReference type="Pfam" id="PF01183">
    <property type="entry name" value="Glyco_hydro_25"/>
    <property type="match status" value="1"/>
</dbReference>
<keyword evidence="2" id="KW-0378">Hydrolase</keyword>
<name>A0A921I226_9FIRM</name>
<dbReference type="PROSITE" id="PS51904">
    <property type="entry name" value="GLYCOSYL_HYDROL_F25_2"/>
    <property type="match status" value="1"/>
</dbReference>